<evidence type="ECO:0000256" key="1">
    <source>
        <dbReference type="ARBA" id="ARBA00006795"/>
    </source>
</evidence>
<feature type="compositionally biased region" description="Basic and acidic residues" evidence="2">
    <location>
        <begin position="332"/>
        <end position="342"/>
    </location>
</feature>
<reference evidence="6 7" key="1">
    <citation type="submission" date="2020-04" db="EMBL/GenBank/DDBJ databases">
        <authorList>
            <person name="Wallbank WR R."/>
            <person name="Pardo Diaz C."/>
            <person name="Kozak K."/>
            <person name="Martin S."/>
            <person name="Jiggins C."/>
            <person name="Moest M."/>
            <person name="Warren A I."/>
            <person name="Byers J.R.P. K."/>
            <person name="Montejo-Kovacevich G."/>
            <person name="Yen C E."/>
        </authorList>
    </citation>
    <scope>NUCLEOTIDE SEQUENCE [LARGE SCALE GENOMIC DNA]</scope>
</reference>
<organism evidence="6 7">
    <name type="scientific">Arctia plantaginis</name>
    <name type="common">Wood tiger moth</name>
    <name type="synonym">Phalaena plantaginis</name>
    <dbReference type="NCBI Taxonomy" id="874455"/>
    <lineage>
        <taxon>Eukaryota</taxon>
        <taxon>Metazoa</taxon>
        <taxon>Ecdysozoa</taxon>
        <taxon>Arthropoda</taxon>
        <taxon>Hexapoda</taxon>
        <taxon>Insecta</taxon>
        <taxon>Pterygota</taxon>
        <taxon>Neoptera</taxon>
        <taxon>Endopterygota</taxon>
        <taxon>Lepidoptera</taxon>
        <taxon>Glossata</taxon>
        <taxon>Ditrysia</taxon>
        <taxon>Noctuoidea</taxon>
        <taxon>Erebidae</taxon>
        <taxon>Arctiinae</taxon>
        <taxon>Arctia</taxon>
    </lineage>
</organism>
<feature type="region of interest" description="Disordered" evidence="2">
    <location>
        <begin position="398"/>
        <end position="417"/>
    </location>
</feature>
<feature type="compositionally biased region" description="Polar residues" evidence="2">
    <location>
        <begin position="241"/>
        <end position="251"/>
    </location>
</feature>
<feature type="compositionally biased region" description="Basic and acidic residues" evidence="2">
    <location>
        <begin position="173"/>
        <end position="190"/>
    </location>
</feature>
<dbReference type="AlphaFoldDB" id="A0A8S1AQY5"/>
<feature type="compositionally biased region" description="Basic and acidic residues" evidence="2">
    <location>
        <begin position="398"/>
        <end position="409"/>
    </location>
</feature>
<gene>
    <name evidence="6" type="ORF">APLA_LOCUS11279</name>
</gene>
<feature type="region of interest" description="Disordered" evidence="2">
    <location>
        <begin position="121"/>
        <end position="355"/>
    </location>
</feature>
<accession>A0A8S1AQY5</accession>
<evidence type="ECO:0000259" key="3">
    <source>
        <dbReference type="Pfam" id="PF04676"/>
    </source>
</evidence>
<dbReference type="InterPro" id="IPR006768">
    <property type="entry name" value="Cwf19-like_C_dom-1"/>
</dbReference>
<dbReference type="PANTHER" id="PTHR12072:SF5">
    <property type="entry name" value="CWF19-LIKE PROTEIN 2"/>
    <property type="match status" value="1"/>
</dbReference>
<feature type="compositionally biased region" description="Basic and acidic residues" evidence="2">
    <location>
        <begin position="435"/>
        <end position="453"/>
    </location>
</feature>
<evidence type="ECO:0000313" key="7">
    <source>
        <dbReference type="Proteomes" id="UP000494106"/>
    </source>
</evidence>
<dbReference type="InterPro" id="IPR006767">
    <property type="entry name" value="Cwf19-like_C_dom-2"/>
</dbReference>
<proteinExistence type="inferred from homology"/>
<dbReference type="GO" id="GO:0071014">
    <property type="term" value="C:post-mRNA release spliceosomal complex"/>
    <property type="evidence" value="ECO:0007669"/>
    <property type="project" value="TreeGrafter"/>
</dbReference>
<feature type="region of interest" description="Disordered" evidence="2">
    <location>
        <begin position="423"/>
        <end position="453"/>
    </location>
</feature>
<feature type="domain" description="Cwf19-like C-terminal" evidence="4">
    <location>
        <begin position="528"/>
        <end position="651"/>
    </location>
</feature>
<evidence type="ECO:0000259" key="4">
    <source>
        <dbReference type="Pfam" id="PF04677"/>
    </source>
</evidence>
<dbReference type="Pfam" id="PF04676">
    <property type="entry name" value="CwfJ_C_2"/>
    <property type="match status" value="1"/>
</dbReference>
<dbReference type="PANTHER" id="PTHR12072">
    <property type="entry name" value="CWF19, CELL CYCLE CONTROL PROTEIN"/>
    <property type="match status" value="1"/>
</dbReference>
<dbReference type="Pfam" id="PF21788">
    <property type="entry name" value="TNP-like_GBD"/>
    <property type="match status" value="1"/>
</dbReference>
<sequence>MSRPVLNCCFNAGLNICASVCDLDGVNKKALCLLGASVENPYIEVKTSDNKQGIGIAKWSHIRQFYELDNNNPNFVYAPHLTKEHLDPNTKQKMRVKLAAQVLSHSVAAGIFSKIAKGDMPTGAVATGSKRRSSTSSPNSSESDEWVEKDSKSSAPNQREDWMSMTGMLKTYTKNDIRPKREEKDKKHIDSYNPATCSRELNPYWRNGGTGLPQTSDIYRKSKPFVKPSDTVDYYSKSRKSTNNAMDTQSSRKSKGLVKPSNDDDDDYYVNSRSSSSQPYERHHGRGVHDKYKDERNYNYGSLGTSSWRKHSEKDDKRRDIKTEVQDEYQMTEDKDNKKSEKPVSSLETVRTEVKKESKNNLYLSDEEMNKLAAKIVKAEILGDTKLVEKLKAKLEDAREYRKHNPDAGKEDEDDRVMLISTSRSGNSRPLAFGEKGDSRSKGGKRKAETHVSGERTKYFGNDDKYNLKEMFQQEKYGSNYNDEAELAKIASKHKNPNDDLEDIFMDEIAKNRSAAKDSESEKQRAINQHHKMEKSLDGCEYCVDSKNMLKHLMVSMGNKVYVALPSRRSLVKDQCIITTIQHSTCITSVDEDVWEEILSYRRALTKFYNSQNKDVVFFETATKLHRYPHLVINCVPLPRDVGDMAAIYFKKALLDCEAEWSMNKKVVDLKGKSIRKGVPKGLPYFWIDFGMDPGFAHVIEDQQLFPKTFAEEIICGVLDLDHSLWKNPRKDYGDVQRKKVLDFVKEWKHFDPVTK</sequence>
<evidence type="ECO:0000313" key="6">
    <source>
        <dbReference type="EMBL" id="CAB3247322.1"/>
    </source>
</evidence>
<feature type="compositionally biased region" description="Basic and acidic residues" evidence="2">
    <location>
        <begin position="146"/>
        <end position="162"/>
    </location>
</feature>
<feature type="domain" description="Transposable element P transposase-like GTP-binding insertion" evidence="5">
    <location>
        <begin position="46"/>
        <end position="111"/>
    </location>
</feature>
<evidence type="ECO:0008006" key="8">
    <source>
        <dbReference type="Google" id="ProtNLM"/>
    </source>
</evidence>
<protein>
    <recommendedName>
        <fullName evidence="8">CWF19-like protein 2</fullName>
    </recommendedName>
</protein>
<dbReference type="InterPro" id="IPR048366">
    <property type="entry name" value="TNP-like_GBD"/>
</dbReference>
<dbReference type="GO" id="GO:0000398">
    <property type="term" value="P:mRNA splicing, via spliceosome"/>
    <property type="evidence" value="ECO:0007669"/>
    <property type="project" value="TreeGrafter"/>
</dbReference>
<evidence type="ECO:0000259" key="5">
    <source>
        <dbReference type="Pfam" id="PF21788"/>
    </source>
</evidence>
<comment type="caution">
    <text evidence="6">The sequence shown here is derived from an EMBL/GenBank/DDBJ whole genome shotgun (WGS) entry which is preliminary data.</text>
</comment>
<name>A0A8S1AQY5_ARCPL</name>
<keyword evidence="7" id="KW-1185">Reference proteome</keyword>
<feature type="compositionally biased region" description="Basic and acidic residues" evidence="2">
    <location>
        <begin position="310"/>
        <end position="325"/>
    </location>
</feature>
<dbReference type="EMBL" id="CADEBC010000530">
    <property type="protein sequence ID" value="CAB3247322.1"/>
    <property type="molecule type" value="Genomic_DNA"/>
</dbReference>
<dbReference type="Proteomes" id="UP000494106">
    <property type="component" value="Unassembled WGS sequence"/>
</dbReference>
<dbReference type="InterPro" id="IPR040194">
    <property type="entry name" value="Cwf19-like"/>
</dbReference>
<comment type="similarity">
    <text evidence="1">Belongs to the CWF19 family.</text>
</comment>
<dbReference type="OrthoDB" id="2113965at2759"/>
<feature type="compositionally biased region" description="Basic and acidic residues" evidence="2">
    <location>
        <begin position="287"/>
        <end position="297"/>
    </location>
</feature>
<evidence type="ECO:0000256" key="2">
    <source>
        <dbReference type="SAM" id="MobiDB-lite"/>
    </source>
</evidence>
<dbReference type="Pfam" id="PF04677">
    <property type="entry name" value="CwfJ_C_1"/>
    <property type="match status" value="1"/>
</dbReference>
<feature type="domain" description="Cwf19-like protein C-terminal" evidence="3">
    <location>
        <begin position="660"/>
        <end position="752"/>
    </location>
</feature>